<name>A0A7S1MS62_NEODS</name>
<feature type="transmembrane region" description="Helical" evidence="12">
    <location>
        <begin position="196"/>
        <end position="220"/>
    </location>
</feature>
<dbReference type="PANTHER" id="PTHR11157:SF17">
    <property type="entry name" value="ELONGATION OF VERY LONG CHAIN FATTY ACIDS PROTEIN 6"/>
    <property type="match status" value="1"/>
</dbReference>
<comment type="subcellular location">
    <subcellularLocation>
        <location evidence="1">Membrane</location>
        <topology evidence="1">Multi-pass membrane protein</topology>
    </subcellularLocation>
</comment>
<gene>
    <name evidence="13" type="ORF">NDES1114_LOCUS26928</name>
</gene>
<keyword evidence="7 12" id="KW-1133">Transmembrane helix</keyword>
<reference evidence="13" key="1">
    <citation type="submission" date="2021-01" db="EMBL/GenBank/DDBJ databases">
        <authorList>
            <person name="Corre E."/>
            <person name="Pelletier E."/>
            <person name="Niang G."/>
            <person name="Scheremetjew M."/>
            <person name="Finn R."/>
            <person name="Kale V."/>
            <person name="Holt S."/>
            <person name="Cochrane G."/>
            <person name="Meng A."/>
            <person name="Brown T."/>
            <person name="Cohen L."/>
        </authorList>
    </citation>
    <scope>NUCLEOTIDE SEQUENCE</scope>
    <source>
        <strain evidence="13">CCAP 1951/1</strain>
    </source>
</reference>
<keyword evidence="3 12" id="KW-0444">Lipid biosynthesis</keyword>
<keyword evidence="5 12" id="KW-0812">Transmembrane</keyword>
<dbReference type="EMBL" id="HBGF01040222">
    <property type="protein sequence ID" value="CAD9139576.1"/>
    <property type="molecule type" value="Transcribed_RNA"/>
</dbReference>
<evidence type="ECO:0000256" key="7">
    <source>
        <dbReference type="ARBA" id="ARBA00022989"/>
    </source>
</evidence>
<proteinExistence type="inferred from homology"/>
<protein>
    <recommendedName>
        <fullName evidence="11 12">Elongation of fatty acids protein</fullName>
        <ecNumber evidence="12">2.3.1.-</ecNumber>
    </recommendedName>
</protein>
<evidence type="ECO:0000256" key="1">
    <source>
        <dbReference type="ARBA" id="ARBA00004141"/>
    </source>
</evidence>
<organism evidence="13">
    <name type="scientific">Neobodo designis</name>
    <name type="common">Flagellated protozoan</name>
    <name type="synonym">Bodo designis</name>
    <dbReference type="NCBI Taxonomy" id="312471"/>
    <lineage>
        <taxon>Eukaryota</taxon>
        <taxon>Discoba</taxon>
        <taxon>Euglenozoa</taxon>
        <taxon>Kinetoplastea</taxon>
        <taxon>Metakinetoplastina</taxon>
        <taxon>Neobodonida</taxon>
        <taxon>Neobodo</taxon>
    </lineage>
</organism>
<feature type="transmembrane region" description="Helical" evidence="12">
    <location>
        <begin position="140"/>
        <end position="159"/>
    </location>
</feature>
<dbReference type="GO" id="GO:0009922">
    <property type="term" value="F:fatty acid elongase activity"/>
    <property type="evidence" value="ECO:0007669"/>
    <property type="project" value="InterPro"/>
</dbReference>
<dbReference type="GO" id="GO:0034625">
    <property type="term" value="P:fatty acid elongation, monounsaturated fatty acid"/>
    <property type="evidence" value="ECO:0007669"/>
    <property type="project" value="TreeGrafter"/>
</dbReference>
<dbReference type="GO" id="GO:0030148">
    <property type="term" value="P:sphingolipid biosynthetic process"/>
    <property type="evidence" value="ECO:0007669"/>
    <property type="project" value="TreeGrafter"/>
</dbReference>
<evidence type="ECO:0000256" key="4">
    <source>
        <dbReference type="ARBA" id="ARBA00022679"/>
    </source>
</evidence>
<keyword evidence="8 12" id="KW-0443">Lipid metabolism</keyword>
<sequence length="285" mass="31809">MERVSQLVNDFSALEANFDGVKATAWMLSRPDIPIAFAAAYVVFVFAGRAVMRNAEPLQFKSLFTLWNFLLSAFSIYGGLTVIPFFLRELTTRGERHLFCTNGKEAYLSGPVGFWIVVFALSKIPELIDTVFLVIRKRPVIFLHWWHHTTVLLFSWFALGDGVPAGPWFAAMNYFVHSIMYTYYFGMSFGGPLKAIVKPFAMSITVLQLVQMVFGLYVTLRIQLILNSEGPAACAGADPMVNLAGLGMYASYFVLFANFFYHNYIKAGGRKRGGGPADAKKAKAQ</sequence>
<accession>A0A7S1MS62</accession>
<dbReference type="GO" id="GO:0019367">
    <property type="term" value="P:fatty acid elongation, saturated fatty acid"/>
    <property type="evidence" value="ECO:0007669"/>
    <property type="project" value="TreeGrafter"/>
</dbReference>
<dbReference type="EC" id="2.3.1.-" evidence="12"/>
<evidence type="ECO:0000256" key="12">
    <source>
        <dbReference type="RuleBase" id="RU361115"/>
    </source>
</evidence>
<evidence type="ECO:0000256" key="2">
    <source>
        <dbReference type="ARBA" id="ARBA00007263"/>
    </source>
</evidence>
<keyword evidence="4 12" id="KW-0808">Transferase</keyword>
<dbReference type="InterPro" id="IPR002076">
    <property type="entry name" value="ELO_fam"/>
</dbReference>
<evidence type="ECO:0000256" key="8">
    <source>
        <dbReference type="ARBA" id="ARBA00023098"/>
    </source>
</evidence>
<dbReference type="Pfam" id="PF01151">
    <property type="entry name" value="ELO"/>
    <property type="match status" value="1"/>
</dbReference>
<evidence type="ECO:0000313" key="13">
    <source>
        <dbReference type="EMBL" id="CAD9139576.1"/>
    </source>
</evidence>
<keyword evidence="6 12" id="KW-0276">Fatty acid metabolism</keyword>
<evidence type="ECO:0000256" key="11">
    <source>
        <dbReference type="ARBA" id="ARBA00044291"/>
    </source>
</evidence>
<evidence type="ECO:0000256" key="3">
    <source>
        <dbReference type="ARBA" id="ARBA00022516"/>
    </source>
</evidence>
<evidence type="ECO:0000256" key="6">
    <source>
        <dbReference type="ARBA" id="ARBA00022832"/>
    </source>
</evidence>
<feature type="transmembrane region" description="Helical" evidence="12">
    <location>
        <begin position="240"/>
        <end position="261"/>
    </location>
</feature>
<evidence type="ECO:0000256" key="5">
    <source>
        <dbReference type="ARBA" id="ARBA00022692"/>
    </source>
</evidence>
<feature type="transmembrane region" description="Helical" evidence="12">
    <location>
        <begin position="107"/>
        <end position="128"/>
    </location>
</feature>
<keyword evidence="10 12" id="KW-0275">Fatty acid biosynthesis</keyword>
<comment type="similarity">
    <text evidence="2 12">Belongs to the ELO family.</text>
</comment>
<dbReference type="AlphaFoldDB" id="A0A7S1MS62"/>
<dbReference type="GO" id="GO:0005789">
    <property type="term" value="C:endoplasmic reticulum membrane"/>
    <property type="evidence" value="ECO:0007669"/>
    <property type="project" value="TreeGrafter"/>
</dbReference>
<dbReference type="GO" id="GO:0042761">
    <property type="term" value="P:very long-chain fatty acid biosynthetic process"/>
    <property type="evidence" value="ECO:0007669"/>
    <property type="project" value="TreeGrafter"/>
</dbReference>
<feature type="transmembrane region" description="Helical" evidence="12">
    <location>
        <begin position="33"/>
        <end position="52"/>
    </location>
</feature>
<feature type="transmembrane region" description="Helical" evidence="12">
    <location>
        <begin position="64"/>
        <end position="87"/>
    </location>
</feature>
<dbReference type="PANTHER" id="PTHR11157">
    <property type="entry name" value="FATTY ACID ACYL TRANSFERASE-RELATED"/>
    <property type="match status" value="1"/>
</dbReference>
<comment type="catalytic activity">
    <reaction evidence="12">
        <text>an acyl-CoA + malonyl-CoA + H(+) = a 3-oxoacyl-CoA + CO2 + CoA</text>
        <dbReference type="Rhea" id="RHEA:50252"/>
        <dbReference type="ChEBI" id="CHEBI:15378"/>
        <dbReference type="ChEBI" id="CHEBI:16526"/>
        <dbReference type="ChEBI" id="CHEBI:57287"/>
        <dbReference type="ChEBI" id="CHEBI:57384"/>
        <dbReference type="ChEBI" id="CHEBI:58342"/>
        <dbReference type="ChEBI" id="CHEBI:90726"/>
    </reaction>
    <physiologicalReaction direction="left-to-right" evidence="12">
        <dbReference type="Rhea" id="RHEA:50253"/>
    </physiologicalReaction>
</comment>
<evidence type="ECO:0000256" key="9">
    <source>
        <dbReference type="ARBA" id="ARBA00023136"/>
    </source>
</evidence>
<dbReference type="GO" id="GO:0034626">
    <property type="term" value="P:fatty acid elongation, polyunsaturated fatty acid"/>
    <property type="evidence" value="ECO:0007669"/>
    <property type="project" value="TreeGrafter"/>
</dbReference>
<keyword evidence="9 12" id="KW-0472">Membrane</keyword>
<evidence type="ECO:0000256" key="10">
    <source>
        <dbReference type="ARBA" id="ARBA00023160"/>
    </source>
</evidence>